<keyword evidence="5 6" id="KW-0472">Membrane</keyword>
<evidence type="ECO:0000259" key="8">
    <source>
        <dbReference type="Pfam" id="PF05140"/>
    </source>
</evidence>
<feature type="transmembrane region" description="Helical" evidence="6">
    <location>
        <begin position="1179"/>
        <end position="1197"/>
    </location>
</feature>
<evidence type="ECO:0000259" key="7">
    <source>
        <dbReference type="Pfam" id="PF01578"/>
    </source>
</evidence>
<organism evidence="9 10">
    <name type="scientific">Rubinisphaera italica</name>
    <dbReference type="NCBI Taxonomy" id="2527969"/>
    <lineage>
        <taxon>Bacteria</taxon>
        <taxon>Pseudomonadati</taxon>
        <taxon>Planctomycetota</taxon>
        <taxon>Planctomycetia</taxon>
        <taxon>Planctomycetales</taxon>
        <taxon>Planctomycetaceae</taxon>
        <taxon>Rubinisphaera</taxon>
    </lineage>
</organism>
<protein>
    <submittedName>
        <fullName evidence="9">Cytochrome c biogenesis protein CcsA</fullName>
    </submittedName>
</protein>
<feature type="transmembrane region" description="Helical" evidence="6">
    <location>
        <begin position="1053"/>
        <end position="1069"/>
    </location>
</feature>
<dbReference type="OrthoDB" id="9814290at2"/>
<dbReference type="GO" id="GO:0020037">
    <property type="term" value="F:heme binding"/>
    <property type="evidence" value="ECO:0007669"/>
    <property type="project" value="InterPro"/>
</dbReference>
<feature type="transmembrane region" description="Helical" evidence="6">
    <location>
        <begin position="896"/>
        <end position="916"/>
    </location>
</feature>
<feature type="transmembrane region" description="Helical" evidence="6">
    <location>
        <begin position="1081"/>
        <end position="1098"/>
    </location>
</feature>
<feature type="transmembrane region" description="Helical" evidence="6">
    <location>
        <begin position="130"/>
        <end position="147"/>
    </location>
</feature>
<dbReference type="PANTHER" id="PTHR30071:SF1">
    <property type="entry name" value="CYTOCHROME B_B6 PROTEIN-RELATED"/>
    <property type="match status" value="1"/>
</dbReference>
<dbReference type="GO" id="GO:0005886">
    <property type="term" value="C:plasma membrane"/>
    <property type="evidence" value="ECO:0007669"/>
    <property type="project" value="TreeGrafter"/>
</dbReference>
<feature type="transmembrane region" description="Helical" evidence="6">
    <location>
        <begin position="167"/>
        <end position="187"/>
    </location>
</feature>
<feature type="transmembrane region" description="Helical" evidence="6">
    <location>
        <begin position="1023"/>
        <end position="1046"/>
    </location>
</feature>
<dbReference type="InterPro" id="IPR045062">
    <property type="entry name" value="Cyt_c_biogenesis_CcsA/CcmC"/>
</dbReference>
<dbReference type="InterPro" id="IPR002541">
    <property type="entry name" value="Cyt_c_assembly"/>
</dbReference>
<accession>A0A5C5XB77</accession>
<keyword evidence="3" id="KW-0201">Cytochrome c-type biogenesis</keyword>
<feature type="domain" description="ResB-like" evidence="8">
    <location>
        <begin position="438"/>
        <end position="513"/>
    </location>
</feature>
<comment type="subcellular location">
    <subcellularLocation>
        <location evidence="1">Membrane</location>
        <topology evidence="1">Multi-pass membrane protein</topology>
    </subcellularLocation>
</comment>
<reference evidence="9 10" key="1">
    <citation type="submission" date="2019-02" db="EMBL/GenBank/DDBJ databases">
        <title>Deep-cultivation of Planctomycetes and their phenomic and genomic characterization uncovers novel biology.</title>
        <authorList>
            <person name="Wiegand S."/>
            <person name="Jogler M."/>
            <person name="Boedeker C."/>
            <person name="Pinto D."/>
            <person name="Vollmers J."/>
            <person name="Rivas-Marin E."/>
            <person name="Kohn T."/>
            <person name="Peeters S.H."/>
            <person name="Heuer A."/>
            <person name="Rast P."/>
            <person name="Oberbeckmann S."/>
            <person name="Bunk B."/>
            <person name="Jeske O."/>
            <person name="Meyerdierks A."/>
            <person name="Storesund J.E."/>
            <person name="Kallscheuer N."/>
            <person name="Luecker S."/>
            <person name="Lage O.M."/>
            <person name="Pohl T."/>
            <person name="Merkel B.J."/>
            <person name="Hornburger P."/>
            <person name="Mueller R.-W."/>
            <person name="Bruemmer F."/>
            <person name="Labrenz M."/>
            <person name="Spormann A.M."/>
            <person name="Op Den Camp H."/>
            <person name="Overmann J."/>
            <person name="Amann R."/>
            <person name="Jetten M.S.M."/>
            <person name="Mascher T."/>
            <person name="Medema M.H."/>
            <person name="Devos D.P."/>
            <person name="Kaster A.-K."/>
            <person name="Ovreas L."/>
            <person name="Rohde M."/>
            <person name="Galperin M.Y."/>
            <person name="Jogler C."/>
        </authorList>
    </citation>
    <scope>NUCLEOTIDE SEQUENCE [LARGE SCALE GENOMIC DNA]</scope>
    <source>
        <strain evidence="9 10">Pan54</strain>
    </source>
</reference>
<feature type="transmembrane region" description="Helical" evidence="6">
    <location>
        <begin position="570"/>
        <end position="594"/>
    </location>
</feature>
<evidence type="ECO:0000313" key="10">
    <source>
        <dbReference type="Proteomes" id="UP000316095"/>
    </source>
</evidence>
<feature type="transmembrane region" description="Helical" evidence="6">
    <location>
        <begin position="232"/>
        <end position="254"/>
    </location>
</feature>
<keyword evidence="2 6" id="KW-0812">Transmembrane</keyword>
<sequence length="1244" mass="138448">MASVQETQSSSLDETQFSEGVAAFREAVKPLASLKLSVFLFACGIFLVLAGTLAQVEKDIWDVVAGYFRCWVAWIDFQVFFPKTWVPNMQNIPGGFWFPGGWMIGGLMAINLLTAHALRFKVQAKGTRMVWGLIVTALGIVLTWAMIEFGTAREAVYETAGLDFSTYWNLLCYGLLVPAIGCGIAASYQANDKSKRAEFYTYSVIGLILLGVSSFLIAGGESVRLNNSAMRILWQLIQATVAGGVLLGGCLLLFKKRAGIVLLHAGVLLLMANEVVVYSLHDEANMVIAEGETTNFVRDIRSSELAVIDHSDPKEDRQTVVPDKLLVKNVDAQTPISSEQLPFDIKVREFVKNADLKPRTKEDDNPADFGFGLTHTIEPMKPSSGMDSSADYAGAYIDLIDKKTGETIHTLLVSALASQVDRRDTVMIGDKEYEVALRFKQNYKPFSIHLIDVRKDDYIGTSTPMNYSSEIRLVDKTRNEDRHIKIWMNNPLRFAGETFYQSGYQMLGDKEVTTLQVVTNEGWMIPYVACMIVAIGMLYQFTLTLLRFLNRYASGRLSGMNEAGDEDEHFGSTGFVTNYIPAVVLMVLCGYWLVSLSKVPAPAADEFNYYEFGKIPVVYDGRIKPIDTLARNTLRILSNRETIRTEPEYEDGEDKSDDEGKKAQTILGTQWLLELASGSRKALERPVIRIDNDEILSTLKLERRKSHRFSLAEIQPNIQELAKAAGEARELQAKSPESLSIYQRKLLELENKIGRVDLVTLSFISPAIDLSSDKVTEQFMFALAQTKRLDERQPPLLIPPVPEAMGPEDANLKRDQWETYSKAFLRDIIYPGAFKSEPNPFSGKFSEIILAYQDQDPQAFNQAVRDYQKLLKEYKIEKVSVPKLANEARFNNFSPFFYPGFLYIFAFVVTAVSWMLPQIDRPANRAAMGLILLTFAVHSWAIWMRIQISGRPPVTNLYSSAVFIGWAGVLFGLISEWIFKRGIGNVVAAVAGFASLWIAHGLAGDGDTFTVLQAVLDTQFWLSTHVVCITLGYTATFIAGLLGMYYVCRRNPLAMLALIAAAGCAVGLKEYNSIPLVLRNLGPFLLAIPLSIIPLALLTGAPQLKLPTSLEKQLPRMIYGTLCFALWFSFVGTVLGGLWADDSWGRFWGWDPKENGALIIVLWNALVLHARWDRIVGDRGLALLAIGGNITTAWSWFGVNELGVGLHAYGFTEGVLFNLSLFVFSQLTLIVIGLWGSSPKPENS</sequence>
<evidence type="ECO:0000256" key="3">
    <source>
        <dbReference type="ARBA" id="ARBA00022748"/>
    </source>
</evidence>
<name>A0A5C5XB77_9PLAN</name>
<feature type="transmembrane region" description="Helical" evidence="6">
    <location>
        <begin position="199"/>
        <end position="220"/>
    </location>
</feature>
<feature type="transmembrane region" description="Helical" evidence="6">
    <location>
        <begin position="96"/>
        <end position="118"/>
    </location>
</feature>
<keyword evidence="10" id="KW-1185">Reference proteome</keyword>
<dbReference type="RefSeq" id="WP_146502196.1">
    <property type="nucleotide sequence ID" value="NZ_SJPG01000001.1"/>
</dbReference>
<dbReference type="Pfam" id="PF05140">
    <property type="entry name" value="ResB"/>
    <property type="match status" value="1"/>
</dbReference>
<dbReference type="Pfam" id="PF01578">
    <property type="entry name" value="Cytochrom_C_asm"/>
    <property type="match status" value="1"/>
</dbReference>
<feature type="transmembrane region" description="Helical" evidence="6">
    <location>
        <begin position="1118"/>
        <end position="1140"/>
    </location>
</feature>
<dbReference type="PANTHER" id="PTHR30071">
    <property type="entry name" value="HEME EXPORTER PROTEIN C"/>
    <property type="match status" value="1"/>
</dbReference>
<evidence type="ECO:0000256" key="6">
    <source>
        <dbReference type="SAM" id="Phobius"/>
    </source>
</evidence>
<feature type="transmembrane region" description="Helical" evidence="6">
    <location>
        <begin position="1217"/>
        <end position="1236"/>
    </location>
</feature>
<feature type="domain" description="Cytochrome c assembly protein" evidence="7">
    <location>
        <begin position="955"/>
        <end position="1207"/>
    </location>
</feature>
<comment type="caution">
    <text evidence="9">The sequence shown here is derived from an EMBL/GenBank/DDBJ whole genome shotgun (WGS) entry which is preliminary data.</text>
</comment>
<proteinExistence type="predicted"/>
<evidence type="ECO:0000256" key="1">
    <source>
        <dbReference type="ARBA" id="ARBA00004141"/>
    </source>
</evidence>
<evidence type="ECO:0000256" key="4">
    <source>
        <dbReference type="ARBA" id="ARBA00022989"/>
    </source>
</evidence>
<feature type="transmembrane region" description="Helical" evidence="6">
    <location>
        <begin position="958"/>
        <end position="979"/>
    </location>
</feature>
<dbReference type="AlphaFoldDB" id="A0A5C5XB77"/>
<gene>
    <name evidence="9" type="primary">ccsA</name>
    <name evidence="9" type="ORF">Pan54_07400</name>
</gene>
<feature type="transmembrane region" description="Helical" evidence="6">
    <location>
        <begin position="523"/>
        <end position="549"/>
    </location>
</feature>
<evidence type="ECO:0000313" key="9">
    <source>
        <dbReference type="EMBL" id="TWT60028.1"/>
    </source>
</evidence>
<feature type="transmembrane region" description="Helical" evidence="6">
    <location>
        <begin position="928"/>
        <end position="946"/>
    </location>
</feature>
<evidence type="ECO:0000256" key="5">
    <source>
        <dbReference type="ARBA" id="ARBA00023136"/>
    </source>
</evidence>
<dbReference type="Proteomes" id="UP000316095">
    <property type="component" value="Unassembled WGS sequence"/>
</dbReference>
<evidence type="ECO:0000256" key="2">
    <source>
        <dbReference type="ARBA" id="ARBA00022692"/>
    </source>
</evidence>
<feature type="transmembrane region" description="Helical" evidence="6">
    <location>
        <begin position="986"/>
        <end position="1003"/>
    </location>
</feature>
<keyword evidence="4 6" id="KW-1133">Transmembrane helix</keyword>
<dbReference type="InterPro" id="IPR007816">
    <property type="entry name" value="ResB-like_domain"/>
</dbReference>
<dbReference type="EMBL" id="SJPG01000001">
    <property type="protein sequence ID" value="TWT60028.1"/>
    <property type="molecule type" value="Genomic_DNA"/>
</dbReference>
<dbReference type="GO" id="GO:0017004">
    <property type="term" value="P:cytochrome complex assembly"/>
    <property type="evidence" value="ECO:0007669"/>
    <property type="project" value="UniProtKB-KW"/>
</dbReference>
<feature type="transmembrane region" description="Helical" evidence="6">
    <location>
        <begin position="34"/>
        <end position="53"/>
    </location>
</feature>